<reference evidence="3" key="1">
    <citation type="journal article" date="2019" name="Int. J. Syst. Evol. Microbiol.">
        <title>The Global Catalogue of Microorganisms (GCM) 10K type strain sequencing project: providing services to taxonomists for standard genome sequencing and annotation.</title>
        <authorList>
            <consortium name="The Broad Institute Genomics Platform"/>
            <consortium name="The Broad Institute Genome Sequencing Center for Infectious Disease"/>
            <person name="Wu L."/>
            <person name="Ma J."/>
        </authorList>
    </citation>
    <scope>NUCLEOTIDE SEQUENCE [LARGE SCALE GENOMIC DNA]</scope>
    <source>
        <strain evidence="3">JCM 10425</strain>
    </source>
</reference>
<evidence type="ECO:0000313" key="2">
    <source>
        <dbReference type="EMBL" id="GAA0273167.1"/>
    </source>
</evidence>
<name>A0ABP3EQE2_9ACTN</name>
<sequence>MTRPIDVRPRSAGEPVPDILGMKLAHRVMLKDAARLVALAEDLAAGRTVSDRPRAKAVAAYVVDFADSVHHHHTAEDEILWPVIEASAGPHIDLTALSDDHSALDPRLDQLRAAAARFAAAPSEDSATVLAVGLAELRDLLNEHIADEEVSVFPVIEEYVSVSNWQEVESRIQKRASLTFEIPRVVAATTPTEYATLRAEAPLPVRLMIALLVPRFRRRERAVFGSETQRS</sequence>
<evidence type="ECO:0000313" key="3">
    <source>
        <dbReference type="Proteomes" id="UP001500967"/>
    </source>
</evidence>
<feature type="domain" description="Hemerythrin-like" evidence="1">
    <location>
        <begin position="22"/>
        <end position="155"/>
    </location>
</feature>
<dbReference type="Pfam" id="PF01814">
    <property type="entry name" value="Hemerythrin"/>
    <property type="match status" value="1"/>
</dbReference>
<dbReference type="Gene3D" id="1.20.120.520">
    <property type="entry name" value="nmb1532 protein domain like"/>
    <property type="match status" value="1"/>
</dbReference>
<organism evidence="2 3">
    <name type="scientific">Cryptosporangium japonicum</name>
    <dbReference type="NCBI Taxonomy" id="80872"/>
    <lineage>
        <taxon>Bacteria</taxon>
        <taxon>Bacillati</taxon>
        <taxon>Actinomycetota</taxon>
        <taxon>Actinomycetes</taxon>
        <taxon>Cryptosporangiales</taxon>
        <taxon>Cryptosporangiaceae</taxon>
        <taxon>Cryptosporangium</taxon>
    </lineage>
</organism>
<gene>
    <name evidence="2" type="ORF">GCM10009539_70750</name>
</gene>
<dbReference type="Proteomes" id="UP001500967">
    <property type="component" value="Unassembled WGS sequence"/>
</dbReference>
<comment type="caution">
    <text evidence="2">The sequence shown here is derived from an EMBL/GenBank/DDBJ whole genome shotgun (WGS) entry which is preliminary data.</text>
</comment>
<evidence type="ECO:0000259" key="1">
    <source>
        <dbReference type="Pfam" id="PF01814"/>
    </source>
</evidence>
<proteinExistence type="predicted"/>
<dbReference type="InterPro" id="IPR012312">
    <property type="entry name" value="Hemerythrin-like"/>
</dbReference>
<dbReference type="EMBL" id="BAAAGX010000032">
    <property type="protein sequence ID" value="GAA0273167.1"/>
    <property type="molecule type" value="Genomic_DNA"/>
</dbReference>
<keyword evidence="3" id="KW-1185">Reference proteome</keyword>
<accession>A0ABP3EQE2</accession>
<dbReference type="RefSeq" id="WP_344653305.1">
    <property type="nucleotide sequence ID" value="NZ_BAAAGX010000032.1"/>
</dbReference>
<protein>
    <recommendedName>
        <fullName evidence="1">Hemerythrin-like domain-containing protein</fullName>
    </recommendedName>
</protein>
<dbReference type="CDD" id="cd12108">
    <property type="entry name" value="Hr-like"/>
    <property type="match status" value="1"/>
</dbReference>